<accession>A0A843UTH8</accession>
<evidence type="ECO:0000313" key="1">
    <source>
        <dbReference type="EMBL" id="MQL86788.1"/>
    </source>
</evidence>
<dbReference type="EMBL" id="NMUH01000926">
    <property type="protein sequence ID" value="MQL86788.1"/>
    <property type="molecule type" value="Genomic_DNA"/>
</dbReference>
<dbReference type="Proteomes" id="UP000652761">
    <property type="component" value="Unassembled WGS sequence"/>
</dbReference>
<evidence type="ECO:0000313" key="2">
    <source>
        <dbReference type="Proteomes" id="UP000652761"/>
    </source>
</evidence>
<keyword evidence="2" id="KW-1185">Reference proteome</keyword>
<organism evidence="1 2">
    <name type="scientific">Colocasia esculenta</name>
    <name type="common">Wild taro</name>
    <name type="synonym">Arum esculentum</name>
    <dbReference type="NCBI Taxonomy" id="4460"/>
    <lineage>
        <taxon>Eukaryota</taxon>
        <taxon>Viridiplantae</taxon>
        <taxon>Streptophyta</taxon>
        <taxon>Embryophyta</taxon>
        <taxon>Tracheophyta</taxon>
        <taxon>Spermatophyta</taxon>
        <taxon>Magnoliopsida</taxon>
        <taxon>Liliopsida</taxon>
        <taxon>Araceae</taxon>
        <taxon>Aroideae</taxon>
        <taxon>Colocasieae</taxon>
        <taxon>Colocasia</taxon>
    </lineage>
</organism>
<protein>
    <submittedName>
        <fullName evidence="1">Uncharacterized protein</fullName>
    </submittedName>
</protein>
<gene>
    <name evidence="1" type="ORF">Taro_019323</name>
</gene>
<sequence>MLTLLGETSITLTYGGERKYDVADSFRGQNKRRTGRRPLKLYAENKSAKNPSLLMGGLGAFWQKDGEIEVHPFRGHWSLVILCHEEEDDLSFIILLDSLHSIDPTKLVRPIQRLDIYATKNKTVIADAMSSIDISVPSVND</sequence>
<comment type="caution">
    <text evidence="1">The sequence shown here is derived from an EMBL/GenBank/DDBJ whole genome shotgun (WGS) entry which is preliminary data.</text>
</comment>
<dbReference type="AlphaFoldDB" id="A0A843UTH8"/>
<name>A0A843UTH8_COLES</name>
<reference evidence="1" key="1">
    <citation type="submission" date="2017-07" db="EMBL/GenBank/DDBJ databases">
        <title>Taro Niue Genome Assembly and Annotation.</title>
        <authorList>
            <person name="Atibalentja N."/>
            <person name="Keating K."/>
            <person name="Fields C.J."/>
        </authorList>
    </citation>
    <scope>NUCLEOTIDE SEQUENCE</scope>
    <source>
        <strain evidence="1">Niue_2</strain>
        <tissue evidence="1">Leaf</tissue>
    </source>
</reference>
<proteinExistence type="predicted"/>